<organism evidence="1 2">
    <name type="scientific">Pangasius djambal</name>
    <dbReference type="NCBI Taxonomy" id="1691987"/>
    <lineage>
        <taxon>Eukaryota</taxon>
        <taxon>Metazoa</taxon>
        <taxon>Chordata</taxon>
        <taxon>Craniata</taxon>
        <taxon>Vertebrata</taxon>
        <taxon>Euteleostomi</taxon>
        <taxon>Actinopterygii</taxon>
        <taxon>Neopterygii</taxon>
        <taxon>Teleostei</taxon>
        <taxon>Ostariophysi</taxon>
        <taxon>Siluriformes</taxon>
        <taxon>Pangasiidae</taxon>
        <taxon>Pangasius</taxon>
    </lineage>
</organism>
<gene>
    <name evidence="1" type="ORF">PDJAM_G00009130</name>
</gene>
<dbReference type="EMBL" id="CM040975">
    <property type="protein sequence ID" value="MCJ8728843.1"/>
    <property type="molecule type" value="Genomic_DNA"/>
</dbReference>
<name>A0ACC5XZR3_9TELE</name>
<reference evidence="1" key="1">
    <citation type="submission" date="2020-02" db="EMBL/GenBank/DDBJ databases">
        <title>Genome sequencing of the panga catfish, Pangasius djambal.</title>
        <authorList>
            <person name="Wen M."/>
            <person name="Zahm M."/>
            <person name="Roques C."/>
            <person name="Cabau C."/>
            <person name="Klopp C."/>
            <person name="Donnadieu C."/>
            <person name="Jouanno E."/>
            <person name="Avarre J.-C."/>
            <person name="Campet M."/>
            <person name="Ha T."/>
            <person name="Dugue R."/>
            <person name="Lampietro C."/>
            <person name="Louis A."/>
            <person name="Herpin A."/>
            <person name="Echchiki A."/>
            <person name="Berthelot C."/>
            <person name="Parey E."/>
            <person name="Roest-Crollius H."/>
            <person name="Braasch I."/>
            <person name="Postlethwait J.H."/>
            <person name="Bobe J."/>
            <person name="Montfort J."/>
            <person name="Bouchez O."/>
            <person name="Begum T."/>
            <person name="Schartl M."/>
            <person name="Gustiano R."/>
            <person name="Guiguen Y."/>
        </authorList>
    </citation>
    <scope>NUCLEOTIDE SEQUENCE</scope>
    <source>
        <strain evidence="1">Pdj_M5554</strain>
    </source>
</reference>
<keyword evidence="2" id="KW-1185">Reference proteome</keyword>
<evidence type="ECO:0000313" key="1">
    <source>
        <dbReference type="EMBL" id="MCJ8728843.1"/>
    </source>
</evidence>
<dbReference type="Proteomes" id="UP000830395">
    <property type="component" value="Chromosome 1"/>
</dbReference>
<proteinExistence type="predicted"/>
<comment type="caution">
    <text evidence="1">The sequence shown here is derived from an EMBL/GenBank/DDBJ whole genome shotgun (WGS) entry which is preliminary data.</text>
</comment>
<sequence length="336" mass="35164">MNNTTLALELRNLTGNDTGTYSLTVETTGSFTGGTSLQVFVPASNVTIVPSKTELVEFNSTVSLVCSASGSTLSFIWLNGSSEVTAGERVQLTDSNSTLTITSVIRGDTGPYQCEASNIISKAMSPPLNLTIYYGPENVAVEAAPVGPFYSSGSNLTLTCSAESSPAAEFQWAVNGAELGEMGHELRLSNIQSSQSGNYTCIAHNKQSLRYSTSEPITITVLELGEMGHELRLSNIQSSQSGNYTCIAHNKQSLRYSTSEPITITVLEKGTAGGGGNSLSAGAIAGIVIGVLLAIAGVAGLVFYFVKGKKIPETTSRGNKQNGGTCEELQSVICSE</sequence>
<evidence type="ECO:0000313" key="2">
    <source>
        <dbReference type="Proteomes" id="UP000830395"/>
    </source>
</evidence>
<accession>A0ACC5XZR3</accession>
<protein>
    <submittedName>
        <fullName evidence="1">Uncharacterized protein</fullName>
    </submittedName>
</protein>